<gene>
    <name evidence="1" type="primary">cymR</name>
    <name evidence="1" type="ORF">CA85_41770</name>
</gene>
<proteinExistence type="predicted"/>
<dbReference type="Gene3D" id="1.10.10.10">
    <property type="entry name" value="Winged helix-like DNA-binding domain superfamily/Winged helix DNA-binding domain"/>
    <property type="match status" value="1"/>
</dbReference>
<dbReference type="Pfam" id="PF02082">
    <property type="entry name" value="Rrf2"/>
    <property type="match status" value="1"/>
</dbReference>
<dbReference type="InterPro" id="IPR000944">
    <property type="entry name" value="Tscrpt_reg_Rrf2"/>
</dbReference>
<dbReference type="GO" id="GO:0003700">
    <property type="term" value="F:DNA-binding transcription factor activity"/>
    <property type="evidence" value="ECO:0007669"/>
    <property type="project" value="TreeGrafter"/>
</dbReference>
<dbReference type="AlphaFoldDB" id="A0A5C5X380"/>
<evidence type="ECO:0000313" key="2">
    <source>
        <dbReference type="Proteomes" id="UP000318053"/>
    </source>
</evidence>
<name>A0A5C5X380_9BACT</name>
<comment type="caution">
    <text evidence="1">The sequence shown here is derived from an EMBL/GenBank/DDBJ whole genome shotgun (WGS) entry which is preliminary data.</text>
</comment>
<dbReference type="NCBIfam" id="TIGR00738">
    <property type="entry name" value="rrf2_super"/>
    <property type="match status" value="1"/>
</dbReference>
<organism evidence="1 2">
    <name type="scientific">Allorhodopirellula solitaria</name>
    <dbReference type="NCBI Taxonomy" id="2527987"/>
    <lineage>
        <taxon>Bacteria</taxon>
        <taxon>Pseudomonadati</taxon>
        <taxon>Planctomycetota</taxon>
        <taxon>Planctomycetia</taxon>
        <taxon>Pirellulales</taxon>
        <taxon>Pirellulaceae</taxon>
        <taxon>Allorhodopirellula</taxon>
    </lineage>
</organism>
<reference evidence="1 2" key="1">
    <citation type="submission" date="2019-02" db="EMBL/GenBank/DDBJ databases">
        <title>Deep-cultivation of Planctomycetes and their phenomic and genomic characterization uncovers novel biology.</title>
        <authorList>
            <person name="Wiegand S."/>
            <person name="Jogler M."/>
            <person name="Boedeker C."/>
            <person name="Pinto D."/>
            <person name="Vollmers J."/>
            <person name="Rivas-Marin E."/>
            <person name="Kohn T."/>
            <person name="Peeters S.H."/>
            <person name="Heuer A."/>
            <person name="Rast P."/>
            <person name="Oberbeckmann S."/>
            <person name="Bunk B."/>
            <person name="Jeske O."/>
            <person name="Meyerdierks A."/>
            <person name="Storesund J.E."/>
            <person name="Kallscheuer N."/>
            <person name="Luecker S."/>
            <person name="Lage O.M."/>
            <person name="Pohl T."/>
            <person name="Merkel B.J."/>
            <person name="Hornburger P."/>
            <person name="Mueller R.-W."/>
            <person name="Bruemmer F."/>
            <person name="Labrenz M."/>
            <person name="Spormann A.M."/>
            <person name="Op Den Camp H."/>
            <person name="Overmann J."/>
            <person name="Amann R."/>
            <person name="Jetten M.S.M."/>
            <person name="Mascher T."/>
            <person name="Medema M.H."/>
            <person name="Devos D.P."/>
            <person name="Kaster A.-K."/>
            <person name="Ovreas L."/>
            <person name="Rohde M."/>
            <person name="Galperin M.Y."/>
            <person name="Jogler C."/>
        </authorList>
    </citation>
    <scope>NUCLEOTIDE SEQUENCE [LARGE SCALE GENOMIC DNA]</scope>
    <source>
        <strain evidence="1 2">CA85</strain>
    </source>
</reference>
<dbReference type="EMBL" id="SJPK01000012">
    <property type="protein sequence ID" value="TWT56643.1"/>
    <property type="molecule type" value="Genomic_DNA"/>
</dbReference>
<dbReference type="PANTHER" id="PTHR33221">
    <property type="entry name" value="WINGED HELIX-TURN-HELIX TRANSCRIPTIONAL REGULATOR, RRF2 FAMILY"/>
    <property type="match status" value="1"/>
</dbReference>
<dbReference type="PANTHER" id="PTHR33221:SF16">
    <property type="entry name" value="HTH-TYPE TRANSCRIPTIONAL REGULATOR SLR0846-RELATED"/>
    <property type="match status" value="1"/>
</dbReference>
<dbReference type="InterPro" id="IPR036388">
    <property type="entry name" value="WH-like_DNA-bd_sf"/>
</dbReference>
<dbReference type="Proteomes" id="UP000318053">
    <property type="component" value="Unassembled WGS sequence"/>
</dbReference>
<dbReference type="GO" id="GO:0005829">
    <property type="term" value="C:cytosol"/>
    <property type="evidence" value="ECO:0007669"/>
    <property type="project" value="TreeGrafter"/>
</dbReference>
<dbReference type="PROSITE" id="PS51197">
    <property type="entry name" value="HTH_RRF2_2"/>
    <property type="match status" value="1"/>
</dbReference>
<evidence type="ECO:0000313" key="1">
    <source>
        <dbReference type="EMBL" id="TWT56643.1"/>
    </source>
</evidence>
<keyword evidence="2" id="KW-1185">Reference proteome</keyword>
<dbReference type="InterPro" id="IPR036390">
    <property type="entry name" value="WH_DNA-bd_sf"/>
</dbReference>
<protein>
    <submittedName>
        <fullName evidence="1">HTH-type transcriptional regulator CymR</fullName>
    </submittedName>
</protein>
<dbReference type="SUPFAM" id="SSF46785">
    <property type="entry name" value="Winged helix' DNA-binding domain"/>
    <property type="match status" value="1"/>
</dbReference>
<sequence length="169" mass="18514">MSTPAKGARHHESFVPFSYAVSMDCRSIMVVNAAVHYACLAMMDLAIHGADGAPVRSAEIIRRNEIPGPYLAQILRTLKSAGWVKAIRGSQGGYQLIVQPDAITLLDIAETIGCHDSISPAQDDEPSAQAALKKHWRAADEQSRIQLSRVRLGDVIRSVQESDEPMFYI</sequence>
<accession>A0A5C5X380</accession>